<protein>
    <recommendedName>
        <fullName evidence="1">lipid-A-disaccharide synthase</fullName>
        <ecNumber evidence="1">2.4.1.182</ecNumber>
    </recommendedName>
</protein>
<reference evidence="8" key="1">
    <citation type="submission" date="2019-08" db="EMBL/GenBank/DDBJ databases">
        <authorList>
            <person name="Kucharzyk K."/>
            <person name="Murdoch R.W."/>
            <person name="Higgins S."/>
            <person name="Loffler F."/>
        </authorList>
    </citation>
    <scope>NUCLEOTIDE SEQUENCE</scope>
</reference>
<dbReference type="EC" id="2.4.1.182" evidence="1"/>
<dbReference type="PANTHER" id="PTHR30372:SF4">
    <property type="entry name" value="LIPID-A-DISACCHARIDE SYNTHASE, MITOCHONDRIAL-RELATED"/>
    <property type="match status" value="1"/>
</dbReference>
<keyword evidence="2" id="KW-0444">Lipid biosynthesis</keyword>
<dbReference type="EMBL" id="VSSQ01000099">
    <property type="protein sequence ID" value="MPL76699.1"/>
    <property type="molecule type" value="Genomic_DNA"/>
</dbReference>
<evidence type="ECO:0000256" key="1">
    <source>
        <dbReference type="ARBA" id="ARBA00012687"/>
    </source>
</evidence>
<organism evidence="8">
    <name type="scientific">bioreactor metagenome</name>
    <dbReference type="NCBI Taxonomy" id="1076179"/>
    <lineage>
        <taxon>unclassified sequences</taxon>
        <taxon>metagenomes</taxon>
        <taxon>ecological metagenomes</taxon>
    </lineage>
</organism>
<name>A0A644UCX6_9ZZZZ</name>
<evidence type="ECO:0000313" key="8">
    <source>
        <dbReference type="EMBL" id="MPL76699.1"/>
    </source>
</evidence>
<dbReference type="Gene3D" id="3.40.50.2000">
    <property type="entry name" value="Glycogen Phosphorylase B"/>
    <property type="match status" value="2"/>
</dbReference>
<keyword evidence="4 8" id="KW-0328">Glycosyltransferase</keyword>
<evidence type="ECO:0000256" key="6">
    <source>
        <dbReference type="ARBA" id="ARBA00023098"/>
    </source>
</evidence>
<keyword evidence="3" id="KW-0441">Lipid A biosynthesis</keyword>
<evidence type="ECO:0000256" key="5">
    <source>
        <dbReference type="ARBA" id="ARBA00022679"/>
    </source>
</evidence>
<accession>A0A644UCX6</accession>
<comment type="catalytic activity">
    <reaction evidence="7">
        <text>a lipid X + a UDP-2-N,3-O-bis[(3R)-3-hydroxyacyl]-alpha-D-glucosamine = a lipid A disaccharide + UDP + H(+)</text>
        <dbReference type="Rhea" id="RHEA:67828"/>
        <dbReference type="ChEBI" id="CHEBI:15378"/>
        <dbReference type="ChEBI" id="CHEBI:58223"/>
        <dbReference type="ChEBI" id="CHEBI:137748"/>
        <dbReference type="ChEBI" id="CHEBI:176338"/>
        <dbReference type="ChEBI" id="CHEBI:176343"/>
        <dbReference type="EC" id="2.4.1.182"/>
    </reaction>
</comment>
<evidence type="ECO:0000256" key="3">
    <source>
        <dbReference type="ARBA" id="ARBA00022556"/>
    </source>
</evidence>
<keyword evidence="6" id="KW-0443">Lipid metabolism</keyword>
<dbReference type="SUPFAM" id="SSF53756">
    <property type="entry name" value="UDP-Glycosyltransferase/glycogen phosphorylase"/>
    <property type="match status" value="1"/>
</dbReference>
<keyword evidence="5 8" id="KW-0808">Transferase</keyword>
<proteinExistence type="inferred from homology"/>
<dbReference type="GO" id="GO:0005543">
    <property type="term" value="F:phospholipid binding"/>
    <property type="evidence" value="ECO:0007669"/>
    <property type="project" value="TreeGrafter"/>
</dbReference>
<evidence type="ECO:0000256" key="4">
    <source>
        <dbReference type="ARBA" id="ARBA00022676"/>
    </source>
</evidence>
<dbReference type="HAMAP" id="MF_00392">
    <property type="entry name" value="LpxB"/>
    <property type="match status" value="1"/>
</dbReference>
<dbReference type="NCBIfam" id="TIGR00215">
    <property type="entry name" value="lpxB"/>
    <property type="match status" value="1"/>
</dbReference>
<dbReference type="PANTHER" id="PTHR30372">
    <property type="entry name" value="LIPID-A-DISACCHARIDE SYNTHASE"/>
    <property type="match status" value="1"/>
</dbReference>
<dbReference type="GO" id="GO:0016020">
    <property type="term" value="C:membrane"/>
    <property type="evidence" value="ECO:0007669"/>
    <property type="project" value="GOC"/>
</dbReference>
<dbReference type="AlphaFoldDB" id="A0A644UCX6"/>
<dbReference type="Pfam" id="PF02684">
    <property type="entry name" value="LpxB"/>
    <property type="match status" value="1"/>
</dbReference>
<gene>
    <name evidence="8" type="primary">lpxB_6</name>
    <name evidence="8" type="ORF">SDC9_22545</name>
</gene>
<evidence type="ECO:0000256" key="2">
    <source>
        <dbReference type="ARBA" id="ARBA00022516"/>
    </source>
</evidence>
<dbReference type="InterPro" id="IPR003835">
    <property type="entry name" value="Glyco_trans_19"/>
</dbReference>
<evidence type="ECO:0000256" key="7">
    <source>
        <dbReference type="ARBA" id="ARBA00048975"/>
    </source>
</evidence>
<dbReference type="GO" id="GO:0009245">
    <property type="term" value="P:lipid A biosynthetic process"/>
    <property type="evidence" value="ECO:0007669"/>
    <property type="project" value="UniProtKB-KW"/>
</dbReference>
<comment type="caution">
    <text evidence="8">The sequence shown here is derived from an EMBL/GenBank/DDBJ whole genome shotgun (WGS) entry which is preliminary data.</text>
</comment>
<dbReference type="GO" id="GO:0008915">
    <property type="term" value="F:lipid-A-disaccharide synthase activity"/>
    <property type="evidence" value="ECO:0007669"/>
    <property type="project" value="UniProtKB-EC"/>
</dbReference>
<sequence length="378" mass="41127">MIKILLSAGEASGDLHAAALTKAILALEPTAEIYGMGGEAMRAAGGEVVFDIKDHGVMGIVEVIRKLPQLYKLKKDFRKLMQDRRPDCFVTIDYPDFNMRIASMAKEMGIPIVAYIAPSAWVWRKGRARDVAKLVNKVASIFPFEYDLYKAAGADVEFVGHPLVDIVKLHISETAAKAKAGKRDGHPLILLLPGSRIKEIKNMLPPMLKALKIIKAKNPGVDFVVPRASTIPLGMLKELIAVAGVEVHIVEGDTYDIMSVADVALATSGTVTLEAALCGLPSVICYKTSAITVAIARCLVRIPHIGLPNIVAGRQILPELIQEEMTPDNMAKEVLNFLEPSEHARIRKELKDVVKKLGKSGAVERVAKLILKQAGEHK</sequence>